<evidence type="ECO:0000313" key="3">
    <source>
        <dbReference type="EMBL" id="MBW4565176.1"/>
    </source>
</evidence>
<keyword evidence="3" id="KW-0482">Metalloprotease</keyword>
<dbReference type="GO" id="GO:0004175">
    <property type="term" value="F:endopeptidase activity"/>
    <property type="evidence" value="ECO:0007669"/>
    <property type="project" value="UniProtKB-ARBA"/>
</dbReference>
<feature type="transmembrane region" description="Helical" evidence="1">
    <location>
        <begin position="91"/>
        <end position="110"/>
    </location>
</feature>
<feature type="transmembrane region" description="Helical" evidence="1">
    <location>
        <begin position="37"/>
        <end position="56"/>
    </location>
</feature>
<dbReference type="EMBL" id="JAHHHN010000032">
    <property type="protein sequence ID" value="MBW4565176.1"/>
    <property type="molecule type" value="Genomic_DNA"/>
</dbReference>
<dbReference type="GO" id="GO:0008237">
    <property type="term" value="F:metallopeptidase activity"/>
    <property type="evidence" value="ECO:0007669"/>
    <property type="project" value="UniProtKB-KW"/>
</dbReference>
<protein>
    <submittedName>
        <fullName evidence="3">CPBP family intramembrane metalloprotease</fullName>
    </submittedName>
</protein>
<dbReference type="AlphaFoldDB" id="A0A951Q608"/>
<feature type="domain" description="CAAX prenyl protease 2/Lysostaphin resistance protein A-like" evidence="2">
    <location>
        <begin position="9"/>
        <end position="99"/>
    </location>
</feature>
<evidence type="ECO:0000259" key="2">
    <source>
        <dbReference type="Pfam" id="PF02517"/>
    </source>
</evidence>
<dbReference type="InterPro" id="IPR003675">
    <property type="entry name" value="Rce1/LyrA-like_dom"/>
</dbReference>
<keyword evidence="3" id="KW-0645">Protease</keyword>
<dbReference type="Pfam" id="PF02517">
    <property type="entry name" value="Rce1-like"/>
    <property type="match status" value="1"/>
</dbReference>
<organism evidence="3 4">
    <name type="scientific">Mojavia pulchra JT2-VF2</name>
    <dbReference type="NCBI Taxonomy" id="287848"/>
    <lineage>
        <taxon>Bacteria</taxon>
        <taxon>Bacillati</taxon>
        <taxon>Cyanobacteriota</taxon>
        <taxon>Cyanophyceae</taxon>
        <taxon>Nostocales</taxon>
        <taxon>Nostocaceae</taxon>
    </lineage>
</organism>
<accession>A0A951Q608</accession>
<keyword evidence="1" id="KW-0812">Transmembrane</keyword>
<dbReference type="Proteomes" id="UP000715781">
    <property type="component" value="Unassembled WGS sequence"/>
</dbReference>
<feature type="transmembrane region" description="Helical" evidence="1">
    <location>
        <begin position="62"/>
        <end position="84"/>
    </location>
</feature>
<keyword evidence="1" id="KW-1133">Transmembrane helix</keyword>
<evidence type="ECO:0000313" key="4">
    <source>
        <dbReference type="Proteomes" id="UP000715781"/>
    </source>
</evidence>
<reference evidence="3" key="2">
    <citation type="journal article" date="2022" name="Microbiol. Resour. Announc.">
        <title>Metagenome Sequencing to Explore Phylogenomics of Terrestrial Cyanobacteria.</title>
        <authorList>
            <person name="Ward R.D."/>
            <person name="Stajich J.E."/>
            <person name="Johansen J.R."/>
            <person name="Huntemann M."/>
            <person name="Clum A."/>
            <person name="Foster B."/>
            <person name="Foster B."/>
            <person name="Roux S."/>
            <person name="Palaniappan K."/>
            <person name="Varghese N."/>
            <person name="Mukherjee S."/>
            <person name="Reddy T.B.K."/>
            <person name="Daum C."/>
            <person name="Copeland A."/>
            <person name="Chen I.A."/>
            <person name="Ivanova N.N."/>
            <person name="Kyrpides N.C."/>
            <person name="Shapiro N."/>
            <person name="Eloe-Fadrosh E.A."/>
            <person name="Pietrasiak N."/>
        </authorList>
    </citation>
    <scope>NUCLEOTIDE SEQUENCE</scope>
    <source>
        <strain evidence="3">JT2-VF2</strain>
    </source>
</reference>
<feature type="transmembrane region" description="Helical" evidence="1">
    <location>
        <begin position="6"/>
        <end position="25"/>
    </location>
</feature>
<evidence type="ECO:0000256" key="1">
    <source>
        <dbReference type="SAM" id="Phobius"/>
    </source>
</evidence>
<name>A0A951Q608_9NOST</name>
<comment type="caution">
    <text evidence="3">The sequence shown here is derived from an EMBL/GenBank/DDBJ whole genome shotgun (WGS) entry which is preliminary data.</text>
</comment>
<dbReference type="GO" id="GO:0080120">
    <property type="term" value="P:CAAX-box protein maturation"/>
    <property type="evidence" value="ECO:0007669"/>
    <property type="project" value="UniProtKB-ARBA"/>
</dbReference>
<gene>
    <name evidence="3" type="ORF">KME32_29595</name>
</gene>
<keyword evidence="3" id="KW-0378">Hydrolase</keyword>
<reference evidence="3" key="1">
    <citation type="submission" date="2021-05" db="EMBL/GenBank/DDBJ databases">
        <authorList>
            <person name="Pietrasiak N."/>
            <person name="Ward R."/>
            <person name="Stajich J.E."/>
            <person name="Kurbessoian T."/>
        </authorList>
    </citation>
    <scope>NUCLEOTIDE SEQUENCE</scope>
    <source>
        <strain evidence="3">JT2-VF2</strain>
    </source>
</reference>
<keyword evidence="1" id="KW-0472">Membrane</keyword>
<sequence>MYSIGAGYWIFINSLLEEFVWRWFVYRQCEILVSSQWAVILSALFFTTHHIIGLAAYFDWRATALCSLGVFIAGVVWSWCYLTYRSIWPGYISHVFADIAIFLVGCQLLFA</sequence>
<proteinExistence type="predicted"/>